<dbReference type="GO" id="GO:0016805">
    <property type="term" value="F:dipeptidase activity"/>
    <property type="evidence" value="ECO:0007669"/>
    <property type="project" value="InterPro"/>
</dbReference>
<comment type="similarity">
    <text evidence="1 2">Belongs to the peptidase M20A family.</text>
</comment>
<gene>
    <name evidence="4" type="ORF">BGZ70_002820</name>
</gene>
<dbReference type="PIRSF" id="PIRSF037226">
    <property type="entry name" value="Amidohydrolase_ACY1L2_prd"/>
    <property type="match status" value="1"/>
</dbReference>
<feature type="domain" description="Peptidase M20 dimerisation" evidence="3">
    <location>
        <begin position="144"/>
        <end position="239"/>
    </location>
</feature>
<dbReference type="FunFam" id="3.30.70.360:FF:000004">
    <property type="entry name" value="Peptidase M20 domain-containing protein 2"/>
    <property type="match status" value="1"/>
</dbReference>
<dbReference type="PANTHER" id="PTHR30575:SF0">
    <property type="entry name" value="XAA-ARG DIPEPTIDASE"/>
    <property type="match status" value="1"/>
</dbReference>
<evidence type="ECO:0000256" key="1">
    <source>
        <dbReference type="ARBA" id="ARBA00006247"/>
    </source>
</evidence>
<dbReference type="InterPro" id="IPR002933">
    <property type="entry name" value="Peptidase_M20"/>
</dbReference>
<dbReference type="SUPFAM" id="SSF55031">
    <property type="entry name" value="Bacterial exopeptidase dimerisation domain"/>
    <property type="match status" value="1"/>
</dbReference>
<dbReference type="InterPro" id="IPR017439">
    <property type="entry name" value="Amidohydrolase"/>
</dbReference>
<evidence type="ECO:0000313" key="5">
    <source>
        <dbReference type="Proteomes" id="UP000738359"/>
    </source>
</evidence>
<protein>
    <recommendedName>
        <fullName evidence="2">Peptidase M20 domain-containing protein 2</fullName>
    </recommendedName>
</protein>
<dbReference type="SUPFAM" id="SSF53187">
    <property type="entry name" value="Zn-dependent exopeptidases"/>
    <property type="match status" value="1"/>
</dbReference>
<keyword evidence="5" id="KW-1185">Reference proteome</keyword>
<evidence type="ECO:0000256" key="2">
    <source>
        <dbReference type="PIRNR" id="PIRNR037226"/>
    </source>
</evidence>
<dbReference type="Pfam" id="PF01546">
    <property type="entry name" value="Peptidase_M20"/>
    <property type="match status" value="1"/>
</dbReference>
<reference evidence="4" key="1">
    <citation type="journal article" date="2020" name="Fungal Divers.">
        <title>Resolving the Mortierellaceae phylogeny through synthesis of multi-gene phylogenetics and phylogenomics.</title>
        <authorList>
            <person name="Vandepol N."/>
            <person name="Liber J."/>
            <person name="Desiro A."/>
            <person name="Na H."/>
            <person name="Kennedy M."/>
            <person name="Barry K."/>
            <person name="Grigoriev I.V."/>
            <person name="Miller A.N."/>
            <person name="O'Donnell K."/>
            <person name="Stajich J.E."/>
            <person name="Bonito G."/>
        </authorList>
    </citation>
    <scope>NUCLEOTIDE SEQUENCE</scope>
    <source>
        <strain evidence="4">CK1249</strain>
    </source>
</reference>
<dbReference type="EMBL" id="JAAAHY010000171">
    <property type="protein sequence ID" value="KAF9966271.1"/>
    <property type="molecule type" value="Genomic_DNA"/>
</dbReference>
<dbReference type="InterPro" id="IPR036264">
    <property type="entry name" value="Bact_exopeptidase_dim_dom"/>
</dbReference>
<dbReference type="NCBIfam" id="TIGR01891">
    <property type="entry name" value="amidohydrolases"/>
    <property type="match status" value="1"/>
</dbReference>
<sequence>MQHNPGKDLLTAIEHADADLRHLSLQIHDHPELGYEEHFARKTLTDYLSLLGFNVTKHACDIETAFIAEYVHHGDGSHDASSPMRSAAMEKNNIRGRVRLLGTPAEETLGGKRPMLERGAFDGLDACMMVHPGQFDVLYRQPLGVGRLEMEFHGKASHASASPWEGINALDAVAMTYNAIGLMRQQTLPANRIHSIVTNGGQAANIIPELASMTTLYRAGTIPEMNKLQDQINEIIESSADATGCTVKINKTMEYLPLNNNSILTDRYGSYMKSLGAHFNTRAVDEVTPAGSTDMGNVTATVPGCHPVFNIASLEGVREPGLSTHSILFAERARTELAHKTAIRAAKGLALTGLDVLLDAEFTKNARDEFARWKKGSQ</sequence>
<dbReference type="AlphaFoldDB" id="A0A9P6JEC3"/>
<name>A0A9P6JEC3_MORAP</name>
<dbReference type="OrthoDB" id="6119954at2759"/>
<proteinExistence type="inferred from homology"/>
<dbReference type="InterPro" id="IPR052030">
    <property type="entry name" value="Peptidase_M20/M20A_hydrolases"/>
</dbReference>
<comment type="caution">
    <text evidence="4">The sequence shown here is derived from an EMBL/GenBank/DDBJ whole genome shotgun (WGS) entry which is preliminary data.</text>
</comment>
<dbReference type="Gene3D" id="3.40.630.10">
    <property type="entry name" value="Zn peptidases"/>
    <property type="match status" value="3"/>
</dbReference>
<dbReference type="InterPro" id="IPR011650">
    <property type="entry name" value="Peptidase_M20_dimer"/>
</dbReference>
<evidence type="ECO:0000313" key="4">
    <source>
        <dbReference type="EMBL" id="KAF9966271.1"/>
    </source>
</evidence>
<evidence type="ECO:0000259" key="3">
    <source>
        <dbReference type="Pfam" id="PF07687"/>
    </source>
</evidence>
<dbReference type="InterPro" id="IPR017144">
    <property type="entry name" value="Xaa-Arg_dipeptidase"/>
</dbReference>
<dbReference type="Pfam" id="PF07687">
    <property type="entry name" value="M20_dimer"/>
    <property type="match status" value="1"/>
</dbReference>
<accession>A0A9P6JEC3</accession>
<dbReference type="Proteomes" id="UP000738359">
    <property type="component" value="Unassembled WGS sequence"/>
</dbReference>
<dbReference type="PANTHER" id="PTHR30575">
    <property type="entry name" value="PEPTIDASE M20"/>
    <property type="match status" value="1"/>
</dbReference>
<dbReference type="Gene3D" id="3.30.70.360">
    <property type="match status" value="1"/>
</dbReference>
<organism evidence="4 5">
    <name type="scientific">Mortierella alpina</name>
    <name type="common">Oleaginous fungus</name>
    <name type="synonym">Mortierella renispora</name>
    <dbReference type="NCBI Taxonomy" id="64518"/>
    <lineage>
        <taxon>Eukaryota</taxon>
        <taxon>Fungi</taxon>
        <taxon>Fungi incertae sedis</taxon>
        <taxon>Mucoromycota</taxon>
        <taxon>Mortierellomycotina</taxon>
        <taxon>Mortierellomycetes</taxon>
        <taxon>Mortierellales</taxon>
        <taxon>Mortierellaceae</taxon>
        <taxon>Mortierella</taxon>
    </lineage>
</organism>